<dbReference type="EMBL" id="JAVDYF010000001">
    <property type="protein sequence ID" value="MDR7355583.1"/>
    <property type="molecule type" value="Genomic_DNA"/>
</dbReference>
<comment type="caution">
    <text evidence="2">The sequence shown here is derived from an EMBL/GenBank/DDBJ whole genome shotgun (WGS) entry which is preliminary data.</text>
</comment>
<feature type="transmembrane region" description="Helical" evidence="1">
    <location>
        <begin position="301"/>
        <end position="324"/>
    </location>
</feature>
<evidence type="ECO:0000313" key="2">
    <source>
        <dbReference type="EMBL" id="MDR7355583.1"/>
    </source>
</evidence>
<evidence type="ECO:0000313" key="3">
    <source>
        <dbReference type="Proteomes" id="UP001183619"/>
    </source>
</evidence>
<keyword evidence="1" id="KW-1133">Transmembrane helix</keyword>
<sequence>MVSATRSVEVVQPAATRTMGGMRVLGTSAGQNARVSFGFSGSGVSLDQQLKVAAVPLTTRSGRIDTSSVATRVHTVTQTIGEGVVVDFPFGTLQLSQTDPTPLDDSDTATADTVLVVEASIQSDAPAGDYPVAVWVETINGEAWLFPLVVAVSGQRSMELSLESVDFQPAGVALWPLTRSHADVALQVRNTGNQMVWGEPEIGMDGAFGFNGTSISSEENAPSPAATPFRVITPDSSETNDAQRAKTFVLFPGESLSVDTEIPVIPGLAVAPTFAIHVPYTKTDGSQSSYPVFTSAPATMILPWGSIVGIFGFLTLLAAVWVWVRCHALAVGRRHA</sequence>
<dbReference type="Proteomes" id="UP001183619">
    <property type="component" value="Unassembled WGS sequence"/>
</dbReference>
<organism evidence="2 3">
    <name type="scientific">Corynebacterium felinum</name>
    <dbReference type="NCBI Taxonomy" id="131318"/>
    <lineage>
        <taxon>Bacteria</taxon>
        <taxon>Bacillati</taxon>
        <taxon>Actinomycetota</taxon>
        <taxon>Actinomycetes</taxon>
        <taxon>Mycobacteriales</taxon>
        <taxon>Corynebacteriaceae</taxon>
        <taxon>Corynebacterium</taxon>
    </lineage>
</organism>
<accession>A0ABU2BAG4</accession>
<reference evidence="2 3" key="1">
    <citation type="submission" date="2023-07" db="EMBL/GenBank/DDBJ databases">
        <title>Sequencing the genomes of 1000 actinobacteria strains.</title>
        <authorList>
            <person name="Klenk H.-P."/>
        </authorList>
    </citation>
    <scope>NUCLEOTIDE SEQUENCE [LARGE SCALE GENOMIC DNA]</scope>
    <source>
        <strain evidence="2 3">DSM 44508</strain>
    </source>
</reference>
<keyword evidence="3" id="KW-1185">Reference proteome</keyword>
<evidence type="ECO:0008006" key="4">
    <source>
        <dbReference type="Google" id="ProtNLM"/>
    </source>
</evidence>
<proteinExistence type="predicted"/>
<keyword evidence="1" id="KW-0472">Membrane</keyword>
<gene>
    <name evidence="2" type="ORF">J2S37_002121</name>
</gene>
<keyword evidence="1" id="KW-0812">Transmembrane</keyword>
<evidence type="ECO:0000256" key="1">
    <source>
        <dbReference type="SAM" id="Phobius"/>
    </source>
</evidence>
<protein>
    <recommendedName>
        <fullName evidence="4">NPCBM-associated, NEW3 domain of alpha-galactosidase</fullName>
    </recommendedName>
</protein>
<dbReference type="RefSeq" id="WP_277103386.1">
    <property type="nucleotide sequence ID" value="NZ_BAAAJS010000072.1"/>
</dbReference>
<name>A0ABU2BAG4_9CORY</name>